<feature type="region of interest" description="Disordered" evidence="1">
    <location>
        <begin position="1"/>
        <end position="23"/>
    </location>
</feature>
<evidence type="ECO:0000313" key="3">
    <source>
        <dbReference type="EMBL" id="MBD2770754.1"/>
    </source>
</evidence>
<reference evidence="3" key="1">
    <citation type="submission" date="2020-09" db="EMBL/GenBank/DDBJ databases">
        <title>Iningainema tapete sp. nov. (Scytonemataceae, Cyanobacteria) from greenhouses in central Florida (USA) produces two types of nodularin with biosynthetic potential for microcystin-LR and anabaenopeptins.</title>
        <authorList>
            <person name="Berthold D.E."/>
            <person name="Lefler F.W."/>
            <person name="Huang I.-S."/>
            <person name="Abdulla H."/>
            <person name="Zimba P.V."/>
            <person name="Laughinghouse H.D. IV."/>
        </authorList>
    </citation>
    <scope>NUCLEOTIDE SEQUENCE</scope>
    <source>
        <strain evidence="3">BLCCT55</strain>
    </source>
</reference>
<feature type="compositionally biased region" description="Polar residues" evidence="1">
    <location>
        <begin position="1"/>
        <end position="13"/>
    </location>
</feature>
<sequence length="211" mass="22885">MENNQSVQQQSETKPAVEPEKSKLNKGGGNLLIHLLANRPSLLVIGLLGIFFGSAALAVYSLGYVGRVEKTQIEKELEAVAQLEQPTIAPAPVETTNPIPLWMVGAIALSCASGCLIILRLVNANKHRSVRKAYHVPLVRYQSQTEPSPSKDLPVFVPPLPHKPVAAPSSNKAKPIVTVLPPEQNLSLDEDSLANMLDIRKQTPLSTILRK</sequence>
<evidence type="ECO:0000313" key="4">
    <source>
        <dbReference type="Proteomes" id="UP000629098"/>
    </source>
</evidence>
<keyword evidence="2" id="KW-1133">Transmembrane helix</keyword>
<feature type="transmembrane region" description="Helical" evidence="2">
    <location>
        <begin position="42"/>
        <end position="62"/>
    </location>
</feature>
<keyword evidence="2" id="KW-0472">Membrane</keyword>
<evidence type="ECO:0000256" key="2">
    <source>
        <dbReference type="SAM" id="Phobius"/>
    </source>
</evidence>
<comment type="caution">
    <text evidence="3">The sequence shown here is derived from an EMBL/GenBank/DDBJ whole genome shotgun (WGS) entry which is preliminary data.</text>
</comment>
<feature type="transmembrane region" description="Helical" evidence="2">
    <location>
        <begin position="99"/>
        <end position="122"/>
    </location>
</feature>
<dbReference type="RefSeq" id="WP_190825047.1">
    <property type="nucleotide sequence ID" value="NZ_CAWPPI010000009.1"/>
</dbReference>
<accession>A0A8J6XAF8</accession>
<protein>
    <recommendedName>
        <fullName evidence="5">Transmembrane protein</fullName>
    </recommendedName>
</protein>
<proteinExistence type="predicted"/>
<keyword evidence="4" id="KW-1185">Reference proteome</keyword>
<keyword evidence="2" id="KW-0812">Transmembrane</keyword>
<organism evidence="3 4">
    <name type="scientific">Iningainema tapete BLCC-T55</name>
    <dbReference type="NCBI Taxonomy" id="2748662"/>
    <lineage>
        <taxon>Bacteria</taxon>
        <taxon>Bacillati</taxon>
        <taxon>Cyanobacteriota</taxon>
        <taxon>Cyanophyceae</taxon>
        <taxon>Nostocales</taxon>
        <taxon>Scytonemataceae</taxon>
        <taxon>Iningainema tapete</taxon>
    </lineage>
</organism>
<evidence type="ECO:0000256" key="1">
    <source>
        <dbReference type="SAM" id="MobiDB-lite"/>
    </source>
</evidence>
<dbReference type="AlphaFoldDB" id="A0A8J6XAF8"/>
<evidence type="ECO:0008006" key="5">
    <source>
        <dbReference type="Google" id="ProtNLM"/>
    </source>
</evidence>
<dbReference type="Proteomes" id="UP000629098">
    <property type="component" value="Unassembled WGS sequence"/>
</dbReference>
<dbReference type="EMBL" id="JACXAE010000009">
    <property type="protein sequence ID" value="MBD2770754.1"/>
    <property type="molecule type" value="Genomic_DNA"/>
</dbReference>
<name>A0A8J6XAF8_9CYAN</name>
<gene>
    <name evidence="3" type="ORF">ICL16_01100</name>
</gene>